<dbReference type="VEuPathDB" id="FungiDB:FOXG_22137"/>
<sequence>MPTFGMYKTGLGKWWRAANKALYSNLSPLSNRNVHFKKWRKMTRSGDSDPWQYQWQR</sequence>
<proteinExistence type="predicted"/>
<evidence type="ECO:0000313" key="1">
    <source>
        <dbReference type="EMBL" id="KNB18161.1"/>
    </source>
</evidence>
<dbReference type="RefSeq" id="XP_018256206.1">
    <property type="nucleotide sequence ID" value="XM_018402534.1"/>
</dbReference>
<dbReference type="KEGG" id="fox:FOXG_22137"/>
<dbReference type="GeneID" id="28962843"/>
<dbReference type="AlphaFoldDB" id="A0A0J9W5Y5"/>
<accession>A0A0J9W5Y5</accession>
<reference evidence="1" key="1">
    <citation type="submission" date="2007-04" db="EMBL/GenBank/DDBJ databases">
        <authorList>
            <consortium name="The Broad Institute Genome Sequencing Platform"/>
            <person name="Birren B."/>
            <person name="Lander E."/>
            <person name="Galagan J."/>
            <person name="Nusbaum C."/>
            <person name="Devon K."/>
            <person name="Ma L.-J."/>
            <person name="Jaffe D."/>
            <person name="Butler J."/>
            <person name="Alvarez P."/>
            <person name="Gnerre S."/>
            <person name="Grabherr M."/>
            <person name="Kleber M."/>
            <person name="Mauceli E."/>
            <person name="Brockman W."/>
            <person name="MacCallum I.A."/>
            <person name="Young S."/>
            <person name="LaButti K."/>
            <person name="DeCaprio D."/>
            <person name="Crawford M."/>
            <person name="Koehrsen M."/>
            <person name="Engels R."/>
            <person name="Montgomery P."/>
            <person name="Pearson M."/>
            <person name="Howarth C."/>
            <person name="Larson L."/>
            <person name="White J."/>
            <person name="O'Leary S."/>
            <person name="Kodira C."/>
            <person name="Zeng Q."/>
            <person name="Yandava C."/>
            <person name="Alvarado L."/>
            <person name="Kistler C."/>
            <person name="Shim W.-B."/>
            <person name="Kang S."/>
            <person name="Woloshuk C."/>
        </authorList>
    </citation>
    <scope>NUCLEOTIDE SEQUENCE</scope>
    <source>
        <strain evidence="1">4287</strain>
    </source>
</reference>
<gene>
    <name evidence="1" type="ORF">FOXG_22137</name>
</gene>
<dbReference type="Proteomes" id="UP000009097">
    <property type="component" value="Unassembled WGS sequence"/>
</dbReference>
<organism evidence="1 2">
    <name type="scientific">Fusarium oxysporum f. sp. lycopersici (strain 4287 / CBS 123668 / FGSC 9935 / NRRL 34936)</name>
    <name type="common">Fusarium vascular wilt of tomato</name>
    <dbReference type="NCBI Taxonomy" id="426428"/>
    <lineage>
        <taxon>Eukaryota</taxon>
        <taxon>Fungi</taxon>
        <taxon>Dikarya</taxon>
        <taxon>Ascomycota</taxon>
        <taxon>Pezizomycotina</taxon>
        <taxon>Sordariomycetes</taxon>
        <taxon>Hypocreomycetidae</taxon>
        <taxon>Hypocreales</taxon>
        <taxon>Nectriaceae</taxon>
        <taxon>Fusarium</taxon>
        <taxon>Fusarium oxysporum species complex</taxon>
    </lineage>
</organism>
<protein>
    <submittedName>
        <fullName evidence="1">Uncharacterized protein</fullName>
    </submittedName>
</protein>
<name>A0A0J9W5Y5_FUSO4</name>
<dbReference type="EMBL" id="DS231724">
    <property type="protein sequence ID" value="KNB18161.1"/>
    <property type="molecule type" value="Genomic_DNA"/>
</dbReference>
<evidence type="ECO:0000313" key="2">
    <source>
        <dbReference type="Proteomes" id="UP000009097"/>
    </source>
</evidence>
<reference evidence="1" key="2">
    <citation type="journal article" date="2010" name="Nature">
        <title>Comparative genomics reveals mobile pathogenicity chromosomes in Fusarium.</title>
        <authorList>
            <person name="Ma L.J."/>
            <person name="van der Does H.C."/>
            <person name="Borkovich K.A."/>
            <person name="Coleman J.J."/>
            <person name="Daboussi M.J."/>
            <person name="Di Pietro A."/>
            <person name="Dufresne M."/>
            <person name="Freitag M."/>
            <person name="Grabherr M."/>
            <person name="Henrissat B."/>
            <person name="Houterman P.M."/>
            <person name="Kang S."/>
            <person name="Shim W.B."/>
            <person name="Woloshuk C."/>
            <person name="Xie X."/>
            <person name="Xu J.R."/>
            <person name="Antoniw J."/>
            <person name="Baker S.E."/>
            <person name="Bluhm B.H."/>
            <person name="Breakspear A."/>
            <person name="Brown D.W."/>
            <person name="Butchko R.A."/>
            <person name="Chapman S."/>
            <person name="Coulson R."/>
            <person name="Coutinho P.M."/>
            <person name="Danchin E.G."/>
            <person name="Diener A."/>
            <person name="Gale L.R."/>
            <person name="Gardiner D.M."/>
            <person name="Goff S."/>
            <person name="Hammond-Kosack K.E."/>
            <person name="Hilburn K."/>
            <person name="Hua-Van A."/>
            <person name="Jonkers W."/>
            <person name="Kazan K."/>
            <person name="Kodira C.D."/>
            <person name="Koehrsen M."/>
            <person name="Kumar L."/>
            <person name="Lee Y.H."/>
            <person name="Li L."/>
            <person name="Manners J.M."/>
            <person name="Miranda-Saavedra D."/>
            <person name="Mukherjee M."/>
            <person name="Park G."/>
            <person name="Park J."/>
            <person name="Park S.Y."/>
            <person name="Proctor R.H."/>
            <person name="Regev A."/>
            <person name="Ruiz-Roldan M.C."/>
            <person name="Sain D."/>
            <person name="Sakthikumar S."/>
            <person name="Sykes S."/>
            <person name="Schwartz D.C."/>
            <person name="Turgeon B.G."/>
            <person name="Wapinski I."/>
            <person name="Yoder O."/>
            <person name="Young S."/>
            <person name="Zeng Q."/>
            <person name="Zhou S."/>
            <person name="Galagan J."/>
            <person name="Cuomo C.A."/>
            <person name="Kistler H.C."/>
            <person name="Rep M."/>
        </authorList>
    </citation>
    <scope>NUCLEOTIDE SEQUENCE [LARGE SCALE GENOMIC DNA]</scope>
    <source>
        <strain evidence="1">4287</strain>
    </source>
</reference>